<sequence>MSEEVSSPSRRLDAQRGVPIEITFNGAVVSCFDGETVATALLADGVTEFGTTRTGAPRQPLCNMGTCFDCVVVVDSVPLTRSCLTYAVDGMNVESSRGA</sequence>
<dbReference type="InterPro" id="IPR036010">
    <property type="entry name" value="2Fe-2S_ferredoxin-like_sf"/>
</dbReference>
<dbReference type="InterPro" id="IPR042204">
    <property type="entry name" value="2Fe-2S-bd_N"/>
</dbReference>
<protein>
    <submittedName>
        <fullName evidence="2">Sarcosine oxidase subunit alpha</fullName>
        <ecNumber evidence="2">1.5.3.1</ecNumber>
    </submittedName>
</protein>
<dbReference type="AlphaFoldDB" id="A0A7Z0EB57"/>
<dbReference type="Pfam" id="PF13510">
    <property type="entry name" value="Fer2_4"/>
    <property type="match status" value="1"/>
</dbReference>
<dbReference type="GO" id="GO:0008115">
    <property type="term" value="F:sarcosine oxidase activity"/>
    <property type="evidence" value="ECO:0007669"/>
    <property type="project" value="UniProtKB-EC"/>
</dbReference>
<name>A0A7Z0EB57_9MICO</name>
<evidence type="ECO:0000313" key="3">
    <source>
        <dbReference type="Proteomes" id="UP000537260"/>
    </source>
</evidence>
<dbReference type="EC" id="1.5.3.1" evidence="2"/>
<dbReference type="Gene3D" id="3.10.20.440">
    <property type="entry name" value="2Fe-2S iron-sulphur cluster binding domain, sarcosine oxidase, alpha subunit, N-terminal domain"/>
    <property type="match status" value="1"/>
</dbReference>
<evidence type="ECO:0000313" key="2">
    <source>
        <dbReference type="EMBL" id="NYJ18226.1"/>
    </source>
</evidence>
<reference evidence="2 3" key="1">
    <citation type="submission" date="2020-07" db="EMBL/GenBank/DDBJ databases">
        <title>Sequencing the genomes of 1000 actinobacteria strains.</title>
        <authorList>
            <person name="Klenk H.-P."/>
        </authorList>
    </citation>
    <scope>NUCLEOTIDE SEQUENCE [LARGE SCALE GENOMIC DNA]</scope>
    <source>
        <strain evidence="2 3">LI1</strain>
    </source>
</reference>
<dbReference type="EMBL" id="JACCFM010000001">
    <property type="protein sequence ID" value="NYJ18226.1"/>
    <property type="molecule type" value="Genomic_DNA"/>
</dbReference>
<dbReference type="GO" id="GO:0051536">
    <property type="term" value="F:iron-sulfur cluster binding"/>
    <property type="evidence" value="ECO:0007669"/>
    <property type="project" value="InterPro"/>
</dbReference>
<accession>A0A7Z0EB57</accession>
<proteinExistence type="predicted"/>
<gene>
    <name evidence="2" type="ORF">HNR05_000017</name>
</gene>
<keyword evidence="1 2" id="KW-0560">Oxidoreductase</keyword>
<comment type="caution">
    <text evidence="2">The sequence shown here is derived from an EMBL/GenBank/DDBJ whole genome shotgun (WGS) entry which is preliminary data.</text>
</comment>
<dbReference type="SUPFAM" id="SSF54292">
    <property type="entry name" value="2Fe-2S ferredoxin-like"/>
    <property type="match status" value="1"/>
</dbReference>
<evidence type="ECO:0000256" key="1">
    <source>
        <dbReference type="ARBA" id="ARBA00023002"/>
    </source>
</evidence>
<dbReference type="RefSeq" id="WP_179577160.1">
    <property type="nucleotide sequence ID" value="NZ_JACCFM010000001.1"/>
</dbReference>
<organism evidence="2 3">
    <name type="scientific">Glaciibacter psychrotolerans</name>
    <dbReference type="NCBI Taxonomy" id="670054"/>
    <lineage>
        <taxon>Bacteria</taxon>
        <taxon>Bacillati</taxon>
        <taxon>Actinomycetota</taxon>
        <taxon>Actinomycetes</taxon>
        <taxon>Micrococcales</taxon>
        <taxon>Microbacteriaceae</taxon>
        <taxon>Glaciibacter</taxon>
    </lineage>
</organism>
<keyword evidence="3" id="KW-1185">Reference proteome</keyword>
<dbReference type="Proteomes" id="UP000537260">
    <property type="component" value="Unassembled WGS sequence"/>
</dbReference>